<organism evidence="7 8">
    <name type="scientific">Loa loa</name>
    <name type="common">Eye worm</name>
    <name type="synonym">Filaria loa</name>
    <dbReference type="NCBI Taxonomy" id="7209"/>
    <lineage>
        <taxon>Eukaryota</taxon>
        <taxon>Metazoa</taxon>
        <taxon>Ecdysozoa</taxon>
        <taxon>Nematoda</taxon>
        <taxon>Chromadorea</taxon>
        <taxon>Rhabditida</taxon>
        <taxon>Spirurina</taxon>
        <taxon>Spiruromorpha</taxon>
        <taxon>Filarioidea</taxon>
        <taxon>Onchocercidae</taxon>
        <taxon>Loa</taxon>
    </lineage>
</organism>
<evidence type="ECO:0000256" key="4">
    <source>
        <dbReference type="ARBA" id="ARBA00022997"/>
    </source>
</evidence>
<keyword evidence="1" id="KW-0645">Protease</keyword>
<dbReference type="InterPro" id="IPR036005">
    <property type="entry name" value="Creatinase/aminopeptidase-like"/>
</dbReference>
<feature type="domain" description="Aminopeptidase P N-terminal" evidence="6">
    <location>
        <begin position="12"/>
        <end position="150"/>
    </location>
</feature>
<evidence type="ECO:0000256" key="3">
    <source>
        <dbReference type="ARBA" id="ARBA00022801"/>
    </source>
</evidence>
<dbReference type="GO" id="GO:0070006">
    <property type="term" value="F:metalloaminopeptidase activity"/>
    <property type="evidence" value="ECO:0007669"/>
    <property type="project" value="InterPro"/>
</dbReference>
<keyword evidence="3" id="KW-0378">Hydrolase</keyword>
<dbReference type="GO" id="GO:0006508">
    <property type="term" value="P:proteolysis"/>
    <property type="evidence" value="ECO:0007669"/>
    <property type="project" value="UniProtKB-KW"/>
</dbReference>
<evidence type="ECO:0000256" key="5">
    <source>
        <dbReference type="ARBA" id="ARBA00023049"/>
    </source>
</evidence>
<keyword evidence="7" id="KW-1185">Reference proteome</keyword>
<evidence type="ECO:0000259" key="6">
    <source>
        <dbReference type="SMART" id="SM01011"/>
    </source>
</evidence>
<evidence type="ECO:0000256" key="2">
    <source>
        <dbReference type="ARBA" id="ARBA00022723"/>
    </source>
</evidence>
<dbReference type="InterPro" id="IPR007865">
    <property type="entry name" value="Aminopep_P_N"/>
</dbReference>
<dbReference type="Gene3D" id="3.40.350.10">
    <property type="entry name" value="Creatinase/prolidase N-terminal domain"/>
    <property type="match status" value="1"/>
</dbReference>
<proteinExistence type="predicted"/>
<dbReference type="Proteomes" id="UP000095285">
    <property type="component" value="Unassembled WGS sequence"/>
</dbReference>
<dbReference type="AlphaFoldDB" id="A0A1I7VV75"/>
<dbReference type="Gene3D" id="3.90.230.10">
    <property type="entry name" value="Creatinase/methionine aminopeptidase superfamily"/>
    <property type="match status" value="1"/>
</dbReference>
<dbReference type="GO" id="GO:0030145">
    <property type="term" value="F:manganese ion binding"/>
    <property type="evidence" value="ECO:0007669"/>
    <property type="project" value="InterPro"/>
</dbReference>
<keyword evidence="4" id="KW-0224">Dipeptidase</keyword>
<dbReference type="STRING" id="7209.A0A1I7VV75"/>
<keyword evidence="5" id="KW-0482">Metalloprotease</keyword>
<protein>
    <submittedName>
        <fullName evidence="8">AMP_N domain-containing protein</fullName>
    </submittedName>
</protein>
<reference evidence="7" key="1">
    <citation type="submission" date="2012-04" db="EMBL/GenBank/DDBJ databases">
        <title>The Genome Sequence of Loa loa.</title>
        <authorList>
            <consortium name="The Broad Institute Genome Sequencing Platform"/>
            <consortium name="Broad Institute Genome Sequencing Center for Infectious Disease"/>
            <person name="Nutman T.B."/>
            <person name="Fink D.L."/>
            <person name="Russ C."/>
            <person name="Young S."/>
            <person name="Zeng Q."/>
            <person name="Gargeya S."/>
            <person name="Alvarado L."/>
            <person name="Berlin A."/>
            <person name="Chapman S.B."/>
            <person name="Chen Z."/>
            <person name="Freedman E."/>
            <person name="Gellesch M."/>
            <person name="Goldberg J."/>
            <person name="Griggs A."/>
            <person name="Gujja S."/>
            <person name="Heilman E.R."/>
            <person name="Heiman D."/>
            <person name="Howarth C."/>
            <person name="Mehta T."/>
            <person name="Neiman D."/>
            <person name="Pearson M."/>
            <person name="Roberts A."/>
            <person name="Saif S."/>
            <person name="Shea T."/>
            <person name="Shenoy N."/>
            <person name="Sisk P."/>
            <person name="Stolte C."/>
            <person name="Sykes S."/>
            <person name="White J."/>
            <person name="Yandava C."/>
            <person name="Haas B."/>
            <person name="Henn M.R."/>
            <person name="Nusbaum C."/>
            <person name="Birren B."/>
        </authorList>
    </citation>
    <scope>NUCLEOTIDE SEQUENCE [LARGE SCALE GENOMIC DNA]</scope>
</reference>
<dbReference type="PANTHER" id="PTHR48480">
    <property type="match status" value="1"/>
</dbReference>
<keyword evidence="2" id="KW-0479">Metal-binding</keyword>
<evidence type="ECO:0000313" key="8">
    <source>
        <dbReference type="WBParaSite" id="EN70_6580"/>
    </source>
</evidence>
<dbReference type="Pfam" id="PF05195">
    <property type="entry name" value="AMP_N"/>
    <property type="match status" value="1"/>
</dbReference>
<dbReference type="PANTHER" id="PTHR48480:SF2">
    <property type="entry name" value="PEPTIDASE D"/>
    <property type="match status" value="1"/>
</dbReference>
<dbReference type="InterPro" id="IPR052433">
    <property type="entry name" value="X-Pro_dipept-like"/>
</dbReference>
<accession>A0A1I7VV75</accession>
<evidence type="ECO:0000256" key="1">
    <source>
        <dbReference type="ARBA" id="ARBA00022670"/>
    </source>
</evidence>
<reference evidence="8" key="2">
    <citation type="submission" date="2016-11" db="UniProtKB">
        <authorList>
            <consortium name="WormBaseParasite"/>
        </authorList>
    </citation>
    <scope>IDENTIFICATION</scope>
</reference>
<dbReference type="GO" id="GO:0016805">
    <property type="term" value="F:dipeptidase activity"/>
    <property type="evidence" value="ECO:0007669"/>
    <property type="project" value="UniProtKB-KW"/>
</dbReference>
<dbReference type="SUPFAM" id="SSF53092">
    <property type="entry name" value="Creatinase/prolidase N-terminal domain"/>
    <property type="match status" value="1"/>
</dbReference>
<dbReference type="SUPFAM" id="SSF55920">
    <property type="entry name" value="Creatinase/aminopeptidase"/>
    <property type="match status" value="1"/>
</dbReference>
<dbReference type="InterPro" id="IPR029149">
    <property type="entry name" value="Creatin/AminoP/Spt16_N"/>
</dbReference>
<evidence type="ECO:0000313" key="7">
    <source>
        <dbReference type="Proteomes" id="UP000095285"/>
    </source>
</evidence>
<dbReference type="SMART" id="SM01011">
    <property type="entry name" value="AMP_N"/>
    <property type="match status" value="1"/>
</dbReference>
<name>A0A1I7VV75_LOALO</name>
<sequence length="218" mass="25192">MSFTMGSDTFIVTAKLFVENRSRLVEMLKKKVHPGSIVLLKGGMEQNRYNTDAMDLPFRQESYFFWTFGVHESNCFGAIDVDSGRSFLFPPRLHPDFSIWLGSINNEEWYQKKYQVDEVHFNDKNTIIETLTNLHAKQLLLLKANNSDSNEILEPPIINGLNNLPCDTSILYQIMAELRVFKTDHELNVMRYVCKVASEAHKAVMKAVKPGMYEYQLE</sequence>
<dbReference type="WBParaSite" id="EN70_6580">
    <property type="protein sequence ID" value="EN70_6580"/>
    <property type="gene ID" value="EN70_6580"/>
</dbReference>